<protein>
    <submittedName>
        <fullName evidence="2">Aminotransferase, class I/classII</fullName>
    </submittedName>
</protein>
<dbReference type="InterPro" id="IPR015424">
    <property type="entry name" value="PyrdxlP-dep_Trfase"/>
</dbReference>
<evidence type="ECO:0000259" key="1">
    <source>
        <dbReference type="Pfam" id="PF00155"/>
    </source>
</evidence>
<proteinExistence type="predicted"/>
<dbReference type="InterPro" id="IPR004839">
    <property type="entry name" value="Aminotransferase_I/II_large"/>
</dbReference>
<dbReference type="GO" id="GO:0008483">
    <property type="term" value="F:transaminase activity"/>
    <property type="evidence" value="ECO:0007669"/>
    <property type="project" value="UniProtKB-KW"/>
</dbReference>
<dbReference type="Pfam" id="PF00155">
    <property type="entry name" value="Aminotran_1_2"/>
    <property type="match status" value="1"/>
</dbReference>
<reference evidence="2" key="1">
    <citation type="submission" date="2020-04" db="EMBL/GenBank/DDBJ databases">
        <authorList>
            <person name="Chiriac C."/>
            <person name="Salcher M."/>
            <person name="Ghai R."/>
            <person name="Kavagutti S V."/>
        </authorList>
    </citation>
    <scope>NUCLEOTIDE SEQUENCE</scope>
</reference>
<dbReference type="InterPro" id="IPR015421">
    <property type="entry name" value="PyrdxlP-dep_Trfase_major"/>
</dbReference>
<feature type="domain" description="Aminotransferase class I/classII large" evidence="1">
    <location>
        <begin position="130"/>
        <end position="211"/>
    </location>
</feature>
<name>A0A6J5L5Y7_9CAUD</name>
<dbReference type="Gene3D" id="3.40.640.10">
    <property type="entry name" value="Type I PLP-dependent aspartate aminotransferase-like (Major domain)"/>
    <property type="match status" value="1"/>
</dbReference>
<sequence>MTKPTLVNLKGLPYGGAQYVPSADRERFVRLAVRSSADSLWQPSVQDEYLSTYRAWIADTKLNTITGLDKFPISCVTQGTTEAFDKFYLKNSSRRLRYFKGEYMYHQVAGRQYFNHLALFIEDEELDTDDVVVISLPFSDTGNEHPRMKELLAKCTELKIPVLLDCAYIGICSGINFNLDYDCITDVTFSLSKTFPVPHLRIGMRLTRTDDDDALLVTNKTQYVNRLSLAVGTELMKHWSIDYIPSTYKDAQLDFCAKLGVEPSKCVIFGIDSTDKWAQYNRGGPTNRLCFAKYLHTKELPIDTAA</sequence>
<dbReference type="GO" id="GO:0030170">
    <property type="term" value="F:pyridoxal phosphate binding"/>
    <property type="evidence" value="ECO:0007669"/>
    <property type="project" value="InterPro"/>
</dbReference>
<gene>
    <name evidence="2" type="ORF">UFOVP112_36</name>
</gene>
<evidence type="ECO:0000313" key="2">
    <source>
        <dbReference type="EMBL" id="CAB4128527.1"/>
    </source>
</evidence>
<keyword evidence="2" id="KW-0808">Transferase</keyword>
<organism evidence="2">
    <name type="scientific">uncultured Caudovirales phage</name>
    <dbReference type="NCBI Taxonomy" id="2100421"/>
    <lineage>
        <taxon>Viruses</taxon>
        <taxon>Duplodnaviria</taxon>
        <taxon>Heunggongvirae</taxon>
        <taxon>Uroviricota</taxon>
        <taxon>Caudoviricetes</taxon>
        <taxon>Peduoviridae</taxon>
        <taxon>Maltschvirus</taxon>
        <taxon>Maltschvirus maltsch</taxon>
    </lineage>
</organism>
<dbReference type="EMBL" id="LR796233">
    <property type="protein sequence ID" value="CAB4128527.1"/>
    <property type="molecule type" value="Genomic_DNA"/>
</dbReference>
<keyword evidence="2" id="KW-0032">Aminotransferase</keyword>
<dbReference type="SUPFAM" id="SSF53383">
    <property type="entry name" value="PLP-dependent transferases"/>
    <property type="match status" value="1"/>
</dbReference>
<accession>A0A6J5L5Y7</accession>